<feature type="region of interest" description="Disordered" evidence="8">
    <location>
        <begin position="406"/>
        <end position="426"/>
    </location>
</feature>
<evidence type="ECO:0000256" key="9">
    <source>
        <dbReference type="SAM" id="Phobius"/>
    </source>
</evidence>
<evidence type="ECO:0000256" key="1">
    <source>
        <dbReference type="ARBA" id="ARBA00004651"/>
    </source>
</evidence>
<keyword evidence="6 9" id="KW-0472">Membrane</keyword>
<accession>A0A3N1DC14</accession>
<evidence type="ECO:0000256" key="8">
    <source>
        <dbReference type="SAM" id="MobiDB-lite"/>
    </source>
</evidence>
<dbReference type="GO" id="GO:0005886">
    <property type="term" value="C:plasma membrane"/>
    <property type="evidence" value="ECO:0007669"/>
    <property type="project" value="UniProtKB-SubCell"/>
</dbReference>
<dbReference type="AlphaFoldDB" id="A0A3N1DC14"/>
<dbReference type="InterPro" id="IPR018584">
    <property type="entry name" value="GT87"/>
</dbReference>
<evidence type="ECO:0000313" key="11">
    <source>
        <dbReference type="Proteomes" id="UP000272400"/>
    </source>
</evidence>
<protein>
    <submittedName>
        <fullName evidence="10">Alpha-1,2-mannosyltransferase</fullName>
    </submittedName>
</protein>
<feature type="transmembrane region" description="Helical" evidence="9">
    <location>
        <begin position="291"/>
        <end position="313"/>
    </location>
</feature>
<feature type="transmembrane region" description="Helical" evidence="9">
    <location>
        <begin position="171"/>
        <end position="192"/>
    </location>
</feature>
<dbReference type="EMBL" id="RJKE01000001">
    <property type="protein sequence ID" value="ROO90658.1"/>
    <property type="molecule type" value="Genomic_DNA"/>
</dbReference>
<evidence type="ECO:0000256" key="7">
    <source>
        <dbReference type="ARBA" id="ARBA00024033"/>
    </source>
</evidence>
<feature type="transmembrane region" description="Helical" evidence="9">
    <location>
        <begin position="121"/>
        <end position="139"/>
    </location>
</feature>
<evidence type="ECO:0000256" key="2">
    <source>
        <dbReference type="ARBA" id="ARBA00022475"/>
    </source>
</evidence>
<name>A0A3N1DC14_9ACTN</name>
<feature type="transmembrane region" description="Helical" evidence="9">
    <location>
        <begin position="381"/>
        <end position="400"/>
    </location>
</feature>
<sequence length="426" mass="46101">MAGPWRRTIAAFGGLLAAGAALVPVAMSWLSNPEDQRLVDLDVYRTAGQAVLDGRSVYDFVTQAPQLLPFTYPPFSAILAAPLAWLPWPVAQVVMVGLVFGALALAVWWGFRPLIARAGDFGPLVFGGLVAALIFPLPVYDQVRFGQVGLFLVALCVMDCLAPRTYWPRGVLVGLATAFKLVPGVFLVYFLITRRREAAGNAVLTAVGVSLLTFVMLPRDSVDFWFGALLAGDRVGSNFGTSNQSLRGFLLRLYWPDTVTSLVWLVAVVTVAFVGFRYARKLSLLGASGRLSPTNAWSAETAGIAITGLLAVLLSPVAWIHHLVWIVLVVGALAGDGRNLRRCLAAAGVWLFYVLQTPWWGTSHIQGRLPVWEQALGRAMQSSYGLGAVALLFVLGGWLVNEMWRETPPQGREEGPERVGMGTLTP</sequence>
<keyword evidence="2" id="KW-1003">Cell membrane</keyword>
<dbReference type="OrthoDB" id="9774600at2"/>
<dbReference type="Pfam" id="PF09594">
    <property type="entry name" value="GT87"/>
    <property type="match status" value="1"/>
</dbReference>
<gene>
    <name evidence="10" type="ORF">EDD29_8393</name>
</gene>
<evidence type="ECO:0000256" key="6">
    <source>
        <dbReference type="ARBA" id="ARBA00023136"/>
    </source>
</evidence>
<evidence type="ECO:0000256" key="5">
    <source>
        <dbReference type="ARBA" id="ARBA00022989"/>
    </source>
</evidence>
<feature type="transmembrane region" description="Helical" evidence="9">
    <location>
        <begin position="90"/>
        <end position="109"/>
    </location>
</feature>
<dbReference type="RefSeq" id="WP_123669583.1">
    <property type="nucleotide sequence ID" value="NZ_RJKE01000001.1"/>
</dbReference>
<comment type="subcellular location">
    <subcellularLocation>
        <location evidence="1">Cell membrane</location>
        <topology evidence="1">Multi-pass membrane protein</topology>
    </subcellularLocation>
</comment>
<comment type="similarity">
    <text evidence="7">Belongs to the glycosyltransferase 87 family.</text>
</comment>
<evidence type="ECO:0000256" key="4">
    <source>
        <dbReference type="ARBA" id="ARBA00022692"/>
    </source>
</evidence>
<keyword evidence="11" id="KW-1185">Reference proteome</keyword>
<reference evidence="10 11" key="1">
    <citation type="submission" date="2018-11" db="EMBL/GenBank/DDBJ databases">
        <title>Sequencing the genomes of 1000 actinobacteria strains.</title>
        <authorList>
            <person name="Klenk H.-P."/>
        </authorList>
    </citation>
    <scope>NUCLEOTIDE SEQUENCE [LARGE SCALE GENOMIC DNA]</scope>
    <source>
        <strain evidence="10 11">DSM 44254</strain>
    </source>
</reference>
<comment type="caution">
    <text evidence="10">The sequence shown here is derived from an EMBL/GenBank/DDBJ whole genome shotgun (WGS) entry which is preliminary data.</text>
</comment>
<keyword evidence="3 10" id="KW-0808">Transferase</keyword>
<keyword evidence="4 9" id="KW-0812">Transmembrane</keyword>
<evidence type="ECO:0000256" key="3">
    <source>
        <dbReference type="ARBA" id="ARBA00022679"/>
    </source>
</evidence>
<keyword evidence="5 9" id="KW-1133">Transmembrane helix</keyword>
<evidence type="ECO:0000313" key="10">
    <source>
        <dbReference type="EMBL" id="ROO90658.1"/>
    </source>
</evidence>
<organism evidence="10 11">
    <name type="scientific">Actinocorallia herbida</name>
    <dbReference type="NCBI Taxonomy" id="58109"/>
    <lineage>
        <taxon>Bacteria</taxon>
        <taxon>Bacillati</taxon>
        <taxon>Actinomycetota</taxon>
        <taxon>Actinomycetes</taxon>
        <taxon>Streptosporangiales</taxon>
        <taxon>Thermomonosporaceae</taxon>
        <taxon>Actinocorallia</taxon>
    </lineage>
</organism>
<dbReference type="Proteomes" id="UP000272400">
    <property type="component" value="Unassembled WGS sequence"/>
</dbReference>
<feature type="transmembrane region" description="Helical" evidence="9">
    <location>
        <begin position="198"/>
        <end position="217"/>
    </location>
</feature>
<keyword evidence="10" id="KW-0328">Glycosyltransferase</keyword>
<feature type="transmembrane region" description="Helical" evidence="9">
    <location>
        <begin position="261"/>
        <end position="279"/>
    </location>
</feature>
<feature type="transmembrane region" description="Helical" evidence="9">
    <location>
        <begin position="319"/>
        <end position="336"/>
    </location>
</feature>
<feature type="transmembrane region" description="Helical" evidence="9">
    <location>
        <begin position="343"/>
        <end position="361"/>
    </location>
</feature>
<proteinExistence type="inferred from homology"/>
<dbReference type="GO" id="GO:0016758">
    <property type="term" value="F:hexosyltransferase activity"/>
    <property type="evidence" value="ECO:0007669"/>
    <property type="project" value="InterPro"/>
</dbReference>